<protein>
    <submittedName>
        <fullName evidence="1">Uncharacterized protein</fullName>
    </submittedName>
</protein>
<proteinExistence type="predicted"/>
<evidence type="ECO:0000313" key="2">
    <source>
        <dbReference type="Proteomes" id="UP001596500"/>
    </source>
</evidence>
<accession>A0ABW2RQV8</accession>
<evidence type="ECO:0000313" key="1">
    <source>
        <dbReference type="EMBL" id="MFC7443449.1"/>
    </source>
</evidence>
<sequence>MLRKGDKVVMHTCLEADAHRGKVWTCKSDEFMKGEQRLVFLEGFSGYFAAEYLQVVNVE</sequence>
<name>A0ABW2RQV8_9BACL</name>
<reference evidence="2" key="1">
    <citation type="journal article" date="2019" name="Int. J. Syst. Evol. Microbiol.">
        <title>The Global Catalogue of Microorganisms (GCM) 10K type strain sequencing project: providing services to taxonomists for standard genome sequencing and annotation.</title>
        <authorList>
            <consortium name="The Broad Institute Genomics Platform"/>
            <consortium name="The Broad Institute Genome Sequencing Center for Infectious Disease"/>
            <person name="Wu L."/>
            <person name="Ma J."/>
        </authorList>
    </citation>
    <scope>NUCLEOTIDE SEQUENCE [LARGE SCALE GENOMIC DNA]</scope>
    <source>
        <strain evidence="2">CGMCC 1.12942</strain>
    </source>
</reference>
<gene>
    <name evidence="1" type="ORF">ACFQNG_20535</name>
</gene>
<comment type="caution">
    <text evidence="1">The sequence shown here is derived from an EMBL/GenBank/DDBJ whole genome shotgun (WGS) entry which is preliminary data.</text>
</comment>
<keyword evidence="2" id="KW-1185">Reference proteome</keyword>
<dbReference type="Proteomes" id="UP001596500">
    <property type="component" value="Unassembled WGS sequence"/>
</dbReference>
<dbReference type="EMBL" id="JBHTBW010000087">
    <property type="protein sequence ID" value="MFC7443449.1"/>
    <property type="molecule type" value="Genomic_DNA"/>
</dbReference>
<dbReference type="RefSeq" id="WP_379867781.1">
    <property type="nucleotide sequence ID" value="NZ_JBHTBW010000087.1"/>
</dbReference>
<organism evidence="1 2">
    <name type="scientific">Laceyella putida</name>
    <dbReference type="NCBI Taxonomy" id="110101"/>
    <lineage>
        <taxon>Bacteria</taxon>
        <taxon>Bacillati</taxon>
        <taxon>Bacillota</taxon>
        <taxon>Bacilli</taxon>
        <taxon>Bacillales</taxon>
        <taxon>Thermoactinomycetaceae</taxon>
        <taxon>Laceyella</taxon>
    </lineage>
</organism>